<protein>
    <submittedName>
        <fullName evidence="2">Uncharacterized protein</fullName>
    </submittedName>
</protein>
<dbReference type="GeneID" id="26628685"/>
<dbReference type="Proteomes" id="UP000202888">
    <property type="component" value="Segment"/>
</dbReference>
<evidence type="ECO:0000256" key="1">
    <source>
        <dbReference type="SAM" id="MobiDB-lite"/>
    </source>
</evidence>
<organism evidence="2 3">
    <name type="scientific">Vibrio phage ValKK3</name>
    <dbReference type="NCBI Taxonomy" id="1610855"/>
    <lineage>
        <taxon>Viruses</taxon>
        <taxon>Duplodnaviria</taxon>
        <taxon>Heunggongvirae</taxon>
        <taxon>Uroviricota</taxon>
        <taxon>Caudoviricetes</taxon>
        <taxon>Pantevenvirales</taxon>
        <taxon>Straboviridae</taxon>
        <taxon>Schizotequatrovirus</taxon>
        <taxon>Schizotequatrovirus valkk3</taxon>
    </lineage>
</organism>
<evidence type="ECO:0000313" key="3">
    <source>
        <dbReference type="Proteomes" id="UP000202888"/>
    </source>
</evidence>
<evidence type="ECO:0000313" key="2">
    <source>
        <dbReference type="EMBL" id="AJT61200.1"/>
    </source>
</evidence>
<sequence>MTFFQKLVAIFTNTPRPTEDILDDMNQKANELRARAQFDQEQIEANEAEERRAREEVERRAQELAAQNNVHAQSKERAERVAKRVEEFTS</sequence>
<feature type="region of interest" description="Disordered" evidence="1">
    <location>
        <begin position="63"/>
        <end position="90"/>
    </location>
</feature>
<dbReference type="KEGG" id="vg:26628685"/>
<reference evidence="2 3" key="1">
    <citation type="journal article" date="2016" name="Genom Data">
        <title>Complete genome sequence of a giant Vibrio phage ValKK3 infecting Vibrio alginolyticus.</title>
        <authorList>
            <person name="Lal T.M."/>
            <person name="Sano M."/>
            <person name="Hatai K."/>
            <person name="Ransangan J."/>
        </authorList>
    </citation>
    <scope>NUCLEOTIDE SEQUENCE [LARGE SCALE GENOMIC DNA]</scope>
</reference>
<keyword evidence="3" id="KW-1185">Reference proteome</keyword>
<proteinExistence type="predicted"/>
<name>A0A0D4DBE7_9CAUD</name>
<feature type="compositionally biased region" description="Basic and acidic residues" evidence="1">
    <location>
        <begin position="73"/>
        <end position="90"/>
    </location>
</feature>
<accession>A0A0D4DBE7</accession>
<dbReference type="EMBL" id="KP671755">
    <property type="protein sequence ID" value="AJT61200.1"/>
    <property type="molecule type" value="Genomic_DNA"/>
</dbReference>
<dbReference type="RefSeq" id="YP_009201462.1">
    <property type="nucleotide sequence ID" value="NC_028829.1"/>
</dbReference>
<dbReference type="OrthoDB" id="38887at10239"/>